<feature type="compositionally biased region" description="Basic residues" evidence="1">
    <location>
        <begin position="70"/>
        <end position="80"/>
    </location>
</feature>
<dbReference type="EMBL" id="CADCUM010000055">
    <property type="protein sequence ID" value="CAA9375354.1"/>
    <property type="molecule type" value="Genomic_DNA"/>
</dbReference>
<feature type="compositionally biased region" description="Basic and acidic residues" evidence="1">
    <location>
        <begin position="229"/>
        <end position="239"/>
    </location>
</feature>
<keyword evidence="2" id="KW-0808">Transferase</keyword>
<keyword evidence="2" id="KW-0449">Lipoprotein</keyword>
<feature type="region of interest" description="Disordered" evidence="1">
    <location>
        <begin position="34"/>
        <end position="214"/>
    </location>
</feature>
<accession>A0A6J4N1J7</accession>
<evidence type="ECO:0000313" key="2">
    <source>
        <dbReference type="EMBL" id="CAA9375354.1"/>
    </source>
</evidence>
<proteinExistence type="predicted"/>
<sequence>DRRLRRSGALDPQPLPGGLVPRAVPVARLRAVHPRRHRGRGLAGGAPLGRARWRAGPGQRRGAVGGAVRDRRRAALPRPHRLGELLRRGRRPRRGPLRLAGRPRHLGSDRARRRRRLHRCPPRRSGVPSAGRRAGTRDHPGPGDRPAGQLVQPGAVRPPHRPALGAGDPRRDEAPCRLRAVRDLPPDLPLRGPVEPRGPRPAAVGRPPVPHRPRPVVRALRRGVLLRPGVDRGAADRPRAGRRRLRPAPQRLDEHPAVPARRRVLRGVRAPASRPRAARPARGWTGARDSGTRLPRRV</sequence>
<dbReference type="AlphaFoldDB" id="A0A6J4N1J7"/>
<feature type="region of interest" description="Disordered" evidence="1">
    <location>
        <begin position="1"/>
        <end position="21"/>
    </location>
</feature>
<feature type="region of interest" description="Disordered" evidence="1">
    <location>
        <begin position="228"/>
        <end position="298"/>
    </location>
</feature>
<feature type="non-terminal residue" evidence="2">
    <location>
        <position position="298"/>
    </location>
</feature>
<feature type="compositionally biased region" description="Basic and acidic residues" evidence="1">
    <location>
        <begin position="168"/>
        <end position="185"/>
    </location>
</feature>
<feature type="compositionally biased region" description="Low complexity" evidence="1">
    <location>
        <begin position="48"/>
        <end position="62"/>
    </location>
</feature>
<gene>
    <name evidence="2" type="ORF">AVDCRST_MAG32-1132</name>
</gene>
<protein>
    <submittedName>
        <fullName evidence="2">Prolipoprotein diacylglyceryl transferase</fullName>
    </submittedName>
</protein>
<evidence type="ECO:0000256" key="1">
    <source>
        <dbReference type="SAM" id="MobiDB-lite"/>
    </source>
</evidence>
<reference evidence="2" key="1">
    <citation type="submission" date="2020-02" db="EMBL/GenBank/DDBJ databases">
        <authorList>
            <person name="Meier V. D."/>
        </authorList>
    </citation>
    <scope>NUCLEOTIDE SEQUENCE</scope>
    <source>
        <strain evidence="2">AVDCRST_MAG32</strain>
    </source>
</reference>
<feature type="compositionally biased region" description="Low complexity" evidence="1">
    <location>
        <begin position="267"/>
        <end position="288"/>
    </location>
</feature>
<dbReference type="GO" id="GO:0016740">
    <property type="term" value="F:transferase activity"/>
    <property type="evidence" value="ECO:0007669"/>
    <property type="project" value="UniProtKB-KW"/>
</dbReference>
<organism evidence="2">
    <name type="scientific">uncultured Nocardioides sp</name>
    <dbReference type="NCBI Taxonomy" id="198441"/>
    <lineage>
        <taxon>Bacteria</taxon>
        <taxon>Bacillati</taxon>
        <taxon>Actinomycetota</taxon>
        <taxon>Actinomycetes</taxon>
        <taxon>Propionibacteriales</taxon>
        <taxon>Nocardioidaceae</taxon>
        <taxon>Nocardioides</taxon>
        <taxon>environmental samples</taxon>
    </lineage>
</organism>
<feature type="compositionally biased region" description="Basic residues" evidence="1">
    <location>
        <begin position="88"/>
        <end position="122"/>
    </location>
</feature>
<name>A0A6J4N1J7_9ACTN</name>
<feature type="non-terminal residue" evidence="2">
    <location>
        <position position="1"/>
    </location>
</feature>